<sequence length="248" mass="28304">MSTPTPRKRKQSTPYSPPSTSSQNGRVFTDSDEIRLLKTFHKVNKATPSSSITTTFTVDSPSFKRINSALNSKFTHAQITDKLRRLRIKYHKQARSKSLIRTPHDRELFKTAKNIWGKKTKARGVENRASRSGQGQGQGQEQVEEEEEQQQQLVGRHDEQERERGEVDLDEYPVLVSEFSKFLPLNVVWKEALKSLGNDKLREMNEKWMMIGLEEAKIVTKKAELVKEQTNFIMQVLGDTATATANGN</sequence>
<comment type="caution">
    <text evidence="1">The sequence shown here is derived from an EMBL/GenBank/DDBJ whole genome shotgun (WGS) entry which is preliminary data.</text>
</comment>
<protein>
    <submittedName>
        <fullName evidence="1">Mediator-associated protein 1-like</fullName>
    </submittedName>
</protein>
<evidence type="ECO:0000313" key="2">
    <source>
        <dbReference type="Proteomes" id="UP001164539"/>
    </source>
</evidence>
<dbReference type="EMBL" id="CM051395">
    <property type="protein sequence ID" value="KAJ4725000.1"/>
    <property type="molecule type" value="Genomic_DNA"/>
</dbReference>
<gene>
    <name evidence="1" type="ORF">OWV82_003930</name>
</gene>
<proteinExistence type="predicted"/>
<keyword evidence="2" id="KW-1185">Reference proteome</keyword>
<name>A0ACC1YMS5_MELAZ</name>
<dbReference type="Proteomes" id="UP001164539">
    <property type="component" value="Chromosome 2"/>
</dbReference>
<organism evidence="1 2">
    <name type="scientific">Melia azedarach</name>
    <name type="common">Chinaberry tree</name>
    <dbReference type="NCBI Taxonomy" id="155640"/>
    <lineage>
        <taxon>Eukaryota</taxon>
        <taxon>Viridiplantae</taxon>
        <taxon>Streptophyta</taxon>
        <taxon>Embryophyta</taxon>
        <taxon>Tracheophyta</taxon>
        <taxon>Spermatophyta</taxon>
        <taxon>Magnoliopsida</taxon>
        <taxon>eudicotyledons</taxon>
        <taxon>Gunneridae</taxon>
        <taxon>Pentapetalae</taxon>
        <taxon>rosids</taxon>
        <taxon>malvids</taxon>
        <taxon>Sapindales</taxon>
        <taxon>Meliaceae</taxon>
        <taxon>Melia</taxon>
    </lineage>
</organism>
<accession>A0ACC1YMS5</accession>
<reference evidence="1 2" key="1">
    <citation type="journal article" date="2023" name="Science">
        <title>Complex scaffold remodeling in plant triterpene biosynthesis.</title>
        <authorList>
            <person name="De La Pena R."/>
            <person name="Hodgson H."/>
            <person name="Liu J.C."/>
            <person name="Stephenson M.J."/>
            <person name="Martin A.C."/>
            <person name="Owen C."/>
            <person name="Harkess A."/>
            <person name="Leebens-Mack J."/>
            <person name="Jimenez L.E."/>
            <person name="Osbourn A."/>
            <person name="Sattely E.S."/>
        </authorList>
    </citation>
    <scope>NUCLEOTIDE SEQUENCE [LARGE SCALE GENOMIC DNA]</scope>
    <source>
        <strain evidence="2">cv. JPN11</strain>
        <tissue evidence="1">Leaf</tissue>
    </source>
</reference>
<evidence type="ECO:0000313" key="1">
    <source>
        <dbReference type="EMBL" id="KAJ4725000.1"/>
    </source>
</evidence>